<evidence type="ECO:0000313" key="3">
    <source>
        <dbReference type="Proteomes" id="UP001189180"/>
    </source>
</evidence>
<dbReference type="EMBL" id="CANUEZ050000312">
    <property type="protein sequence ID" value="CAM0512821.1"/>
    <property type="molecule type" value="Genomic_DNA"/>
</dbReference>
<reference evidence="2 3" key="1">
    <citation type="submission" date="2024-08" db="EMBL/GenBank/DDBJ databases">
        <authorList>
            <person name="Paterson S."/>
        </authorList>
    </citation>
    <scope>NUCLEOTIDE SEQUENCE [LARGE SCALE GENOMIC DNA]</scope>
</reference>
<evidence type="ECO:0000313" key="2">
    <source>
        <dbReference type="EMBL" id="CAM0512821.1"/>
    </source>
</evidence>
<keyword evidence="3" id="KW-1185">Reference proteome</keyword>
<dbReference type="Proteomes" id="UP001189180">
    <property type="component" value="Unassembled WGS sequence"/>
</dbReference>
<accession>A0ABC9HJ07</accession>
<sequence>MGLGIGITGFRQRNIPNLRPTVCRLRRNDVKESAQSFLLLSGKPNIQLQWKLAGKWNNSTSRMLCEKC</sequence>
<protein>
    <submittedName>
        <fullName evidence="2">Uncharacterized protein</fullName>
    </submittedName>
</protein>
<proteinExistence type="predicted"/>
<comment type="caution">
    <text evidence="2">The sequence shown here is derived from an EMBL/GenBank/DDBJ whole genome shotgun (WGS) entry which is preliminary data.</text>
</comment>
<dbReference type="EMBL" id="CANUEZ050000234">
    <property type="protein sequence ID" value="CAM0512700.1"/>
    <property type="molecule type" value="Genomic_DNA"/>
</dbReference>
<gene>
    <name evidence="1" type="ORF">FHB240107_LOCUS11936</name>
    <name evidence="2" type="ORF">FHB240107_LOCUS4472</name>
</gene>
<name>A0ABC9HJ07_FASHE</name>
<dbReference type="AlphaFoldDB" id="A0ABC9HJ07"/>
<evidence type="ECO:0000313" key="1">
    <source>
        <dbReference type="EMBL" id="CAM0512700.1"/>
    </source>
</evidence>
<organism evidence="2 3">
    <name type="scientific">Fasciola hepatica</name>
    <name type="common">Liver fluke</name>
    <dbReference type="NCBI Taxonomy" id="6192"/>
    <lineage>
        <taxon>Eukaryota</taxon>
        <taxon>Metazoa</taxon>
        <taxon>Spiralia</taxon>
        <taxon>Lophotrochozoa</taxon>
        <taxon>Platyhelminthes</taxon>
        <taxon>Trematoda</taxon>
        <taxon>Digenea</taxon>
        <taxon>Plagiorchiida</taxon>
        <taxon>Echinostomata</taxon>
        <taxon>Echinostomatoidea</taxon>
        <taxon>Fasciolidae</taxon>
        <taxon>Fasciola</taxon>
    </lineage>
</organism>